<dbReference type="GO" id="GO:0005886">
    <property type="term" value="C:plasma membrane"/>
    <property type="evidence" value="ECO:0007669"/>
    <property type="project" value="UniProtKB-SubCell"/>
</dbReference>
<name>A0A2R4X1Z1_9EURY</name>
<dbReference type="PANTHER" id="PTHR30572">
    <property type="entry name" value="MEMBRANE COMPONENT OF TRANSPORTER-RELATED"/>
    <property type="match status" value="1"/>
</dbReference>
<protein>
    <submittedName>
        <fullName evidence="10">ABC transporter substrate-binding protein</fullName>
    </submittedName>
</protein>
<proteinExistence type="inferred from homology"/>
<dbReference type="KEGG" id="harc:HARCEL1_08915"/>
<dbReference type="Proteomes" id="UP000244727">
    <property type="component" value="Chromosome"/>
</dbReference>
<evidence type="ECO:0000256" key="1">
    <source>
        <dbReference type="ARBA" id="ARBA00004651"/>
    </source>
</evidence>
<feature type="domain" description="MacB-like periplasmic core" evidence="9">
    <location>
        <begin position="27"/>
        <end position="221"/>
    </location>
</feature>
<evidence type="ECO:0000256" key="4">
    <source>
        <dbReference type="ARBA" id="ARBA00022989"/>
    </source>
</evidence>
<feature type="transmembrane region" description="Helical" evidence="7">
    <location>
        <begin position="28"/>
        <end position="51"/>
    </location>
</feature>
<comment type="subcellular location">
    <subcellularLocation>
        <location evidence="1">Cell membrane</location>
        <topology evidence="1">Multi-pass membrane protein</topology>
    </subcellularLocation>
</comment>
<accession>A0A2R4X1Z1</accession>
<dbReference type="AlphaFoldDB" id="A0A2R4X1Z1"/>
<feature type="transmembrane region" description="Helical" evidence="7">
    <location>
        <begin position="253"/>
        <end position="277"/>
    </location>
</feature>
<evidence type="ECO:0000256" key="3">
    <source>
        <dbReference type="ARBA" id="ARBA00022692"/>
    </source>
</evidence>
<organism evidence="10 11">
    <name type="scientific">Halococcoides cellulosivorans</name>
    <dbReference type="NCBI Taxonomy" id="1679096"/>
    <lineage>
        <taxon>Archaea</taxon>
        <taxon>Methanobacteriati</taxon>
        <taxon>Methanobacteriota</taxon>
        <taxon>Stenosarchaea group</taxon>
        <taxon>Halobacteria</taxon>
        <taxon>Halobacteriales</taxon>
        <taxon>Haloarculaceae</taxon>
        <taxon>Halococcoides</taxon>
    </lineage>
</organism>
<evidence type="ECO:0000313" key="11">
    <source>
        <dbReference type="Proteomes" id="UP000244727"/>
    </source>
</evidence>
<evidence type="ECO:0000313" key="10">
    <source>
        <dbReference type="EMBL" id="AWB27822.1"/>
    </source>
</evidence>
<keyword evidence="11" id="KW-1185">Reference proteome</keyword>
<feature type="transmembrane region" description="Helical" evidence="7">
    <location>
        <begin position="343"/>
        <end position="363"/>
    </location>
</feature>
<gene>
    <name evidence="10" type="ORF">HARCEL1_08915</name>
</gene>
<dbReference type="Pfam" id="PF02687">
    <property type="entry name" value="FtsX"/>
    <property type="match status" value="1"/>
</dbReference>
<evidence type="ECO:0000256" key="6">
    <source>
        <dbReference type="ARBA" id="ARBA00038076"/>
    </source>
</evidence>
<dbReference type="RefSeq" id="WP_108382556.1">
    <property type="nucleotide sequence ID" value="NZ_CP028858.1"/>
</dbReference>
<evidence type="ECO:0000256" key="7">
    <source>
        <dbReference type="SAM" id="Phobius"/>
    </source>
</evidence>
<dbReference type="GO" id="GO:0022857">
    <property type="term" value="F:transmembrane transporter activity"/>
    <property type="evidence" value="ECO:0007669"/>
    <property type="project" value="TreeGrafter"/>
</dbReference>
<evidence type="ECO:0000256" key="2">
    <source>
        <dbReference type="ARBA" id="ARBA00022475"/>
    </source>
</evidence>
<dbReference type="InterPro" id="IPR050250">
    <property type="entry name" value="Macrolide_Exporter_MacB"/>
</dbReference>
<keyword evidence="4 7" id="KW-1133">Transmembrane helix</keyword>
<dbReference type="PANTHER" id="PTHR30572:SF4">
    <property type="entry name" value="ABC TRANSPORTER PERMEASE YTRF"/>
    <property type="match status" value="1"/>
</dbReference>
<keyword evidence="2" id="KW-1003">Cell membrane</keyword>
<reference evidence="10 11" key="1">
    <citation type="submission" date="2018-04" db="EMBL/GenBank/DDBJ databases">
        <title>Halococcoides cellulosivorans gen. nov., sp. nov., an extremely halophilic cellulose-utilizing haloarchaeon from hypersaline lakes.</title>
        <authorList>
            <person name="Sorokin D.Y."/>
            <person name="Toshchakov S.V."/>
            <person name="Samarov N.I."/>
            <person name="Korzhenkov A."/>
            <person name="Kublanov I.V."/>
        </authorList>
    </citation>
    <scope>NUCLEOTIDE SEQUENCE [LARGE SCALE GENOMIC DNA]</scope>
    <source>
        <strain evidence="10 11">HArcel1</strain>
    </source>
</reference>
<dbReference type="InterPro" id="IPR003838">
    <property type="entry name" value="ABC3_permease_C"/>
</dbReference>
<evidence type="ECO:0000259" key="8">
    <source>
        <dbReference type="Pfam" id="PF02687"/>
    </source>
</evidence>
<keyword evidence="5 7" id="KW-0472">Membrane</keyword>
<evidence type="ECO:0000259" key="9">
    <source>
        <dbReference type="Pfam" id="PF12704"/>
    </source>
</evidence>
<evidence type="ECO:0000256" key="5">
    <source>
        <dbReference type="ARBA" id="ARBA00023136"/>
    </source>
</evidence>
<sequence length="379" mass="40489">MIGRQWRIQRALTTMAARNLRRSGVRTGLAVLGIVIGVVAIASIGALGVAFQTSFSQQVSDVTYSALVTPGDDATEPYLTDRDVRTIRQYTDVEVFAVATGSARVTAFGNSERTSVYGFERPGRTLDARAGSIPEVWRSGAIVGSSLADDLDVGVGDSVTVGGQRHRVVAVLEPAAGQFSLLEDNDRLYLPPSAVDRRGYSQVILKAESVPEINATAQTLRDRLNERGELYDVQDFTNVQDQIQAQFALIRTFLMAIGGISLFVAAVSILNVMLMSVMERRTEIGVLRAVGYHRGDVLRLILSEAILIGAIGTIVGVLVTLVVTMVINGVMLDDPLAFTTQSAVQIGIGAAFGVVASAVSGLYPAWKAANEHPVEALRG</sequence>
<dbReference type="InterPro" id="IPR025857">
    <property type="entry name" value="MacB_PCD"/>
</dbReference>
<comment type="similarity">
    <text evidence="6">Belongs to the ABC-4 integral membrane protein family.</text>
</comment>
<keyword evidence="3 7" id="KW-0812">Transmembrane</keyword>
<dbReference type="GeneID" id="36512624"/>
<dbReference type="EMBL" id="CP028858">
    <property type="protein sequence ID" value="AWB27822.1"/>
    <property type="molecule type" value="Genomic_DNA"/>
</dbReference>
<feature type="transmembrane region" description="Helical" evidence="7">
    <location>
        <begin position="297"/>
        <end position="323"/>
    </location>
</feature>
<feature type="domain" description="ABC3 transporter permease C-terminal" evidence="8">
    <location>
        <begin position="256"/>
        <end position="373"/>
    </location>
</feature>
<dbReference type="Pfam" id="PF12704">
    <property type="entry name" value="MacB_PCD"/>
    <property type="match status" value="1"/>
</dbReference>